<proteinExistence type="predicted"/>
<name>A0A1K1Q362_9FLAO</name>
<organism evidence="2 3">
    <name type="scientific">Cellulophaga fucicola</name>
    <dbReference type="NCBI Taxonomy" id="76595"/>
    <lineage>
        <taxon>Bacteria</taxon>
        <taxon>Pseudomonadati</taxon>
        <taxon>Bacteroidota</taxon>
        <taxon>Flavobacteriia</taxon>
        <taxon>Flavobacteriales</taxon>
        <taxon>Flavobacteriaceae</taxon>
        <taxon>Cellulophaga</taxon>
    </lineage>
</organism>
<dbReference type="InterPro" id="IPR025250">
    <property type="entry name" value="DUF4199"/>
</dbReference>
<dbReference type="RefSeq" id="WP_072303939.1">
    <property type="nucleotide sequence ID" value="NZ_CBDUMO010000053.1"/>
</dbReference>
<evidence type="ECO:0000313" key="2">
    <source>
        <dbReference type="EMBL" id="SFW54351.1"/>
    </source>
</evidence>
<feature type="transmembrane region" description="Helical" evidence="1">
    <location>
        <begin position="132"/>
        <end position="155"/>
    </location>
</feature>
<feature type="transmembrane region" description="Helical" evidence="1">
    <location>
        <begin position="79"/>
        <end position="100"/>
    </location>
</feature>
<dbReference type="EMBL" id="FPIY01000003">
    <property type="protein sequence ID" value="SFW54351.1"/>
    <property type="molecule type" value="Genomic_DNA"/>
</dbReference>
<evidence type="ECO:0000313" key="3">
    <source>
        <dbReference type="Proteomes" id="UP000183257"/>
    </source>
</evidence>
<accession>A0A1K1Q362</accession>
<reference evidence="3" key="1">
    <citation type="submission" date="2016-11" db="EMBL/GenBank/DDBJ databases">
        <authorList>
            <person name="Varghese N."/>
            <person name="Submissions S."/>
        </authorList>
    </citation>
    <scope>NUCLEOTIDE SEQUENCE [LARGE SCALE GENOMIC DNA]</scope>
    <source>
        <strain evidence="3">DSM 24786</strain>
    </source>
</reference>
<dbReference type="STRING" id="76595.SAMN05660313_02295"/>
<evidence type="ECO:0000256" key="1">
    <source>
        <dbReference type="SAM" id="Phobius"/>
    </source>
</evidence>
<evidence type="ECO:0008006" key="4">
    <source>
        <dbReference type="Google" id="ProtNLM"/>
    </source>
</evidence>
<sequence length="160" mass="18077">MNKFKTEIKWGFIFSGCALLWALFEKQMGWHSELIGKQLMYTNLFALVAIVVFVLALLDKKKNDLKGEMTWKQGFISGIVLSAVVALLSPATQYITQVYISPEYFSNIVAYIVEAGRMKEDKALEFFNLNNYIRQGIFTALSMGVVTAAIVSFALKNKKQ</sequence>
<keyword evidence="1" id="KW-1133">Transmembrane helix</keyword>
<keyword evidence="1" id="KW-0472">Membrane</keyword>
<feature type="transmembrane region" description="Helical" evidence="1">
    <location>
        <begin position="39"/>
        <end position="58"/>
    </location>
</feature>
<protein>
    <recommendedName>
        <fullName evidence="4">DUF4199 domain-containing protein</fullName>
    </recommendedName>
</protein>
<feature type="transmembrane region" description="Helical" evidence="1">
    <location>
        <begin position="7"/>
        <end position="24"/>
    </location>
</feature>
<keyword evidence="3" id="KW-1185">Reference proteome</keyword>
<gene>
    <name evidence="2" type="ORF">SAMN05660313_02295</name>
</gene>
<dbReference type="AlphaFoldDB" id="A0A1K1Q362"/>
<dbReference type="Pfam" id="PF13858">
    <property type="entry name" value="DUF4199"/>
    <property type="match status" value="1"/>
</dbReference>
<dbReference type="Proteomes" id="UP000183257">
    <property type="component" value="Unassembled WGS sequence"/>
</dbReference>
<dbReference type="OrthoDB" id="5766000at2"/>
<keyword evidence="1" id="KW-0812">Transmembrane</keyword>